<dbReference type="SUPFAM" id="SSF52833">
    <property type="entry name" value="Thioredoxin-like"/>
    <property type="match status" value="1"/>
</dbReference>
<dbReference type="Gene3D" id="3.40.30.10">
    <property type="entry name" value="Glutaredoxin"/>
    <property type="match status" value="1"/>
</dbReference>
<evidence type="ECO:0000256" key="5">
    <source>
        <dbReference type="ARBA" id="ARBA00023284"/>
    </source>
</evidence>
<evidence type="ECO:0000313" key="8">
    <source>
        <dbReference type="EMBL" id="KAA8898595.1"/>
    </source>
</evidence>
<dbReference type="PANTHER" id="PTHR10430">
    <property type="entry name" value="PEROXIREDOXIN"/>
    <property type="match status" value="1"/>
</dbReference>
<evidence type="ECO:0000256" key="3">
    <source>
        <dbReference type="ARBA" id="ARBA00022862"/>
    </source>
</evidence>
<dbReference type="Proteomes" id="UP000449547">
    <property type="component" value="Unassembled WGS sequence"/>
</dbReference>
<keyword evidence="3" id="KW-0049">Antioxidant</keyword>
<dbReference type="InterPro" id="IPR036249">
    <property type="entry name" value="Thioredoxin-like_sf"/>
</dbReference>
<feature type="domain" description="Redoxin" evidence="7">
    <location>
        <begin position="6"/>
        <end position="177"/>
    </location>
</feature>
<dbReference type="PANTHER" id="PTHR10430:SF16">
    <property type="entry name" value="PEROXIREDOXIN-5, MITOCHONDRIAL"/>
    <property type="match status" value="1"/>
</dbReference>
<evidence type="ECO:0000256" key="6">
    <source>
        <dbReference type="PIRSR" id="PIRSR637944-1"/>
    </source>
</evidence>
<dbReference type="RefSeq" id="XP_034010579.1">
    <property type="nucleotide sequence ID" value="XM_034157508.1"/>
</dbReference>
<keyword evidence="9" id="KW-1185">Reference proteome</keyword>
<proteinExistence type="inferred from homology"/>
<accession>A0A642UGG9</accession>
<dbReference type="OrthoDB" id="195498at2759"/>
<dbReference type="Pfam" id="PF08534">
    <property type="entry name" value="Redoxin"/>
    <property type="match status" value="1"/>
</dbReference>
<dbReference type="GO" id="GO:0045454">
    <property type="term" value="P:cell redox homeostasis"/>
    <property type="evidence" value="ECO:0007669"/>
    <property type="project" value="TreeGrafter"/>
</dbReference>
<evidence type="ECO:0000256" key="4">
    <source>
        <dbReference type="ARBA" id="ARBA00023002"/>
    </source>
</evidence>
<comment type="similarity">
    <text evidence="1">Belongs to the peroxiredoxin family. Prx5 subfamily.</text>
</comment>
<dbReference type="OMA" id="ASKEWSN"/>
<evidence type="ECO:0000313" key="9">
    <source>
        <dbReference type="Proteomes" id="UP000449547"/>
    </source>
</evidence>
<dbReference type="GO" id="GO:0042744">
    <property type="term" value="P:hydrogen peroxide catabolic process"/>
    <property type="evidence" value="ECO:0007669"/>
    <property type="project" value="TreeGrafter"/>
</dbReference>
<dbReference type="AlphaFoldDB" id="A0A642UGG9"/>
<dbReference type="GO" id="GO:0034599">
    <property type="term" value="P:cellular response to oxidative stress"/>
    <property type="evidence" value="ECO:0007669"/>
    <property type="project" value="InterPro"/>
</dbReference>
<organism evidence="8 9">
    <name type="scientific">Diutina rugosa</name>
    <name type="common">Yeast</name>
    <name type="synonym">Candida rugosa</name>
    <dbReference type="NCBI Taxonomy" id="5481"/>
    <lineage>
        <taxon>Eukaryota</taxon>
        <taxon>Fungi</taxon>
        <taxon>Dikarya</taxon>
        <taxon>Ascomycota</taxon>
        <taxon>Saccharomycotina</taxon>
        <taxon>Pichiomycetes</taxon>
        <taxon>Debaryomycetaceae</taxon>
        <taxon>Diutina</taxon>
    </lineage>
</organism>
<reference evidence="8 9" key="1">
    <citation type="submission" date="2019-07" db="EMBL/GenBank/DDBJ databases">
        <title>Genome assembly of two rare yeast pathogens: Diutina rugosa and Trichomonascus ciferrii.</title>
        <authorList>
            <person name="Mixao V."/>
            <person name="Saus E."/>
            <person name="Hansen A."/>
            <person name="Lass-Flor C."/>
            <person name="Gabaldon T."/>
        </authorList>
    </citation>
    <scope>NUCLEOTIDE SEQUENCE [LARGE SCALE GENOMIC DNA]</scope>
    <source>
        <strain evidence="8 9">CBS 613</strain>
    </source>
</reference>
<evidence type="ECO:0000256" key="2">
    <source>
        <dbReference type="ARBA" id="ARBA00022559"/>
    </source>
</evidence>
<sequence length="182" mass="19062">MGLTVGDDFPRGVQFKHVPIDWADLSVLNPLQCDRPQVLELDGVVTTGKTVVVGVPGAFTPTCTETHIPGYLSKLAQLKHAGVDSLVVYTGNDAFVVSAWGKLLLASAHLDAGDANAAYPKVYFASDGDAKYSESIGLLKGPGRPVRHAAIIDAGKVAWFAHETESGVHVSGVDSVLAALAQ</sequence>
<gene>
    <name evidence="8" type="ORF">DIURU_004615</name>
</gene>
<feature type="active site" description="Cysteine sulfenic acid (-SOH) intermediate" evidence="6">
    <location>
        <position position="63"/>
    </location>
</feature>
<dbReference type="GO" id="GO:0005739">
    <property type="term" value="C:mitochondrion"/>
    <property type="evidence" value="ECO:0007669"/>
    <property type="project" value="TreeGrafter"/>
</dbReference>
<evidence type="ECO:0000259" key="7">
    <source>
        <dbReference type="Pfam" id="PF08534"/>
    </source>
</evidence>
<dbReference type="EMBL" id="SWFT01000139">
    <property type="protein sequence ID" value="KAA8898595.1"/>
    <property type="molecule type" value="Genomic_DNA"/>
</dbReference>
<name>A0A642UGG9_DIURU</name>
<dbReference type="InterPro" id="IPR037944">
    <property type="entry name" value="PRX5-like"/>
</dbReference>
<keyword evidence="2" id="KW-0575">Peroxidase</keyword>
<evidence type="ECO:0000256" key="1">
    <source>
        <dbReference type="ARBA" id="ARBA00010505"/>
    </source>
</evidence>
<dbReference type="VEuPathDB" id="FungiDB:DIURU_004615"/>
<keyword evidence="5" id="KW-0676">Redox-active center</keyword>
<dbReference type="InterPro" id="IPR013740">
    <property type="entry name" value="Redoxin"/>
</dbReference>
<protein>
    <recommendedName>
        <fullName evidence="7">Redoxin domain-containing protein</fullName>
    </recommendedName>
</protein>
<comment type="caution">
    <text evidence="8">The sequence shown here is derived from an EMBL/GenBank/DDBJ whole genome shotgun (WGS) entry which is preliminary data.</text>
</comment>
<dbReference type="GeneID" id="54783266"/>
<keyword evidence="4" id="KW-0560">Oxidoreductase</keyword>
<dbReference type="GO" id="GO:0008379">
    <property type="term" value="F:thioredoxin peroxidase activity"/>
    <property type="evidence" value="ECO:0007669"/>
    <property type="project" value="InterPro"/>
</dbReference>
<dbReference type="GO" id="GO:0005777">
    <property type="term" value="C:peroxisome"/>
    <property type="evidence" value="ECO:0007669"/>
    <property type="project" value="TreeGrafter"/>
</dbReference>